<feature type="transmembrane region" description="Helical" evidence="1">
    <location>
        <begin position="55"/>
        <end position="73"/>
    </location>
</feature>
<comment type="caution">
    <text evidence="2">The sequence shown here is derived from an EMBL/GenBank/DDBJ whole genome shotgun (WGS) entry which is preliminary data.</text>
</comment>
<evidence type="ECO:0000313" key="2">
    <source>
        <dbReference type="EMBL" id="MBD2605790.1"/>
    </source>
</evidence>
<keyword evidence="1" id="KW-0472">Membrane</keyword>
<name>A0ABR8GQR7_9CYAN</name>
<organism evidence="2 3">
    <name type="scientific">Scytonema hofmannii FACHB-248</name>
    <dbReference type="NCBI Taxonomy" id="1842502"/>
    <lineage>
        <taxon>Bacteria</taxon>
        <taxon>Bacillati</taxon>
        <taxon>Cyanobacteriota</taxon>
        <taxon>Cyanophyceae</taxon>
        <taxon>Nostocales</taxon>
        <taxon>Scytonemataceae</taxon>
        <taxon>Scytonema</taxon>
    </lineage>
</organism>
<sequence>MRAYACIVYPVHFEFVDFEKEGGDFVSNIEPSNNSSVPLSSRKANFSWNVFKNSFLLPIFSIGLLAGSGYLFYTGEPEAGAALSGSAMKLQLIYRRDLAVLRLYKYLNAHL</sequence>
<accession>A0ABR8GQR7</accession>
<evidence type="ECO:0000256" key="1">
    <source>
        <dbReference type="SAM" id="Phobius"/>
    </source>
</evidence>
<dbReference type="EMBL" id="JACJTA010000029">
    <property type="protein sequence ID" value="MBD2605790.1"/>
    <property type="molecule type" value="Genomic_DNA"/>
</dbReference>
<keyword evidence="1" id="KW-1133">Transmembrane helix</keyword>
<protein>
    <submittedName>
        <fullName evidence="2">Uncharacterized protein</fullName>
    </submittedName>
</protein>
<proteinExistence type="predicted"/>
<dbReference type="RefSeq" id="WP_190909772.1">
    <property type="nucleotide sequence ID" value="NZ_JACJTA010000029.1"/>
</dbReference>
<keyword evidence="1" id="KW-0812">Transmembrane</keyword>
<evidence type="ECO:0000313" key="3">
    <source>
        <dbReference type="Proteomes" id="UP000660380"/>
    </source>
</evidence>
<reference evidence="2 3" key="1">
    <citation type="journal article" date="2020" name="ISME J.">
        <title>Comparative genomics reveals insights into cyanobacterial evolution and habitat adaptation.</title>
        <authorList>
            <person name="Chen M.Y."/>
            <person name="Teng W.K."/>
            <person name="Zhao L."/>
            <person name="Hu C.X."/>
            <person name="Zhou Y.K."/>
            <person name="Han B.P."/>
            <person name="Song L.R."/>
            <person name="Shu W.S."/>
        </authorList>
    </citation>
    <scope>NUCLEOTIDE SEQUENCE [LARGE SCALE GENOMIC DNA]</scope>
    <source>
        <strain evidence="2 3">FACHB-248</strain>
    </source>
</reference>
<keyword evidence="3" id="KW-1185">Reference proteome</keyword>
<dbReference type="Proteomes" id="UP000660380">
    <property type="component" value="Unassembled WGS sequence"/>
</dbReference>
<gene>
    <name evidence="2" type="ORF">H6G81_15005</name>
</gene>